<dbReference type="Proteomes" id="UP000426027">
    <property type="component" value="Chromosome"/>
</dbReference>
<gene>
    <name evidence="2" type="ORF">GLV81_15440</name>
</gene>
<name>A0A6I6GC63_9BACT</name>
<reference evidence="2 3" key="1">
    <citation type="submission" date="2019-11" db="EMBL/GenBank/DDBJ databases">
        <authorList>
            <person name="Im W.T."/>
        </authorList>
    </citation>
    <scope>NUCLEOTIDE SEQUENCE [LARGE SCALE GENOMIC DNA]</scope>
    <source>
        <strain evidence="2 3">SB-02</strain>
    </source>
</reference>
<protein>
    <submittedName>
        <fullName evidence="2">DUF3365 domain-containing protein</fullName>
    </submittedName>
</protein>
<proteinExistence type="predicted"/>
<evidence type="ECO:0000313" key="3">
    <source>
        <dbReference type="Proteomes" id="UP000426027"/>
    </source>
</evidence>
<dbReference type="KEGG" id="fls:GLV81_15440"/>
<dbReference type="InterPro" id="IPR021796">
    <property type="entry name" value="Tll0287-like_dom"/>
</dbReference>
<dbReference type="RefSeq" id="WP_157479675.1">
    <property type="nucleotide sequence ID" value="NZ_CP046566.1"/>
</dbReference>
<dbReference type="Pfam" id="PF11845">
    <property type="entry name" value="Tll0287-like"/>
    <property type="match status" value="1"/>
</dbReference>
<sequence>MKKWAIIPLLFAAIGYQSCLEETPIAEQQQYLQRGDSIATATFDTLRNSLLQAMETKGIAGAVRFCNVQALPITSSLAKDGITIQRVAERFRNPANALDSADSKQWQLFAQLKARGDSLTSVVQETETAFVFYKPIIMNPLCGNCHGNKAMGMQPEVLAVIDSLYPKDKALGFVKGDIRGLWKITFPKPFTD</sequence>
<feature type="domain" description="Tll0287-like" evidence="1">
    <location>
        <begin position="27"/>
        <end position="187"/>
    </location>
</feature>
<evidence type="ECO:0000259" key="1">
    <source>
        <dbReference type="Pfam" id="PF11845"/>
    </source>
</evidence>
<evidence type="ECO:0000313" key="2">
    <source>
        <dbReference type="EMBL" id="QGW29323.1"/>
    </source>
</evidence>
<accession>A0A6I6GC63</accession>
<organism evidence="2 3">
    <name type="scientific">Phnomibacter ginsenosidimutans</name>
    <dbReference type="NCBI Taxonomy" id="2676868"/>
    <lineage>
        <taxon>Bacteria</taxon>
        <taxon>Pseudomonadati</taxon>
        <taxon>Bacteroidota</taxon>
        <taxon>Chitinophagia</taxon>
        <taxon>Chitinophagales</taxon>
        <taxon>Chitinophagaceae</taxon>
        <taxon>Phnomibacter</taxon>
    </lineage>
</organism>
<dbReference type="EMBL" id="CP046566">
    <property type="protein sequence ID" value="QGW29323.1"/>
    <property type="molecule type" value="Genomic_DNA"/>
</dbReference>
<dbReference type="AlphaFoldDB" id="A0A6I6GC63"/>
<keyword evidence="3" id="KW-1185">Reference proteome</keyword>